<sequence length="189" mass="18335">MSAPDEAANPAGRPGPAAGAAEPSGPVDDAGSTTTPGDATSPAAPGSPTGTPGSATSPAAPGSPTGTPGGATGISGGRPSGLRDPDRAVRGLGALTLSVETLVLLLAIQPIRLLGGELGGSAIGAVVGLAVLAVVLAGCLRRPWAWHAGTVLQGLLLLAGFLHWSLGALGLIFAAVWAYVLHVRRVILG</sequence>
<feature type="region of interest" description="Disordered" evidence="1">
    <location>
        <begin position="1"/>
        <end position="85"/>
    </location>
</feature>
<keyword evidence="2" id="KW-0812">Transmembrane</keyword>
<feature type="compositionally biased region" description="Low complexity" evidence="1">
    <location>
        <begin position="7"/>
        <end position="66"/>
    </location>
</feature>
<dbReference type="InterPro" id="IPR025327">
    <property type="entry name" value="DUF4233"/>
</dbReference>
<feature type="transmembrane region" description="Helical" evidence="2">
    <location>
        <begin position="120"/>
        <end position="140"/>
    </location>
</feature>
<evidence type="ECO:0000313" key="3">
    <source>
        <dbReference type="EMBL" id="GIH01331.1"/>
    </source>
</evidence>
<name>A0ABQ4F340_9ACTN</name>
<protein>
    <recommendedName>
        <fullName evidence="5">DUF4233 domain-containing protein</fullName>
    </recommendedName>
</protein>
<organism evidence="3 4">
    <name type="scientific">Plantactinospora mayteni</name>
    <dbReference type="NCBI Taxonomy" id="566021"/>
    <lineage>
        <taxon>Bacteria</taxon>
        <taxon>Bacillati</taxon>
        <taxon>Actinomycetota</taxon>
        <taxon>Actinomycetes</taxon>
        <taxon>Micromonosporales</taxon>
        <taxon>Micromonosporaceae</taxon>
        <taxon>Plantactinospora</taxon>
    </lineage>
</organism>
<dbReference type="Pfam" id="PF14017">
    <property type="entry name" value="DUF4233"/>
    <property type="match status" value="1"/>
</dbReference>
<evidence type="ECO:0000256" key="1">
    <source>
        <dbReference type="SAM" id="MobiDB-lite"/>
    </source>
</evidence>
<comment type="caution">
    <text evidence="3">The sequence shown here is derived from an EMBL/GenBank/DDBJ whole genome shotgun (WGS) entry which is preliminary data.</text>
</comment>
<proteinExistence type="predicted"/>
<feature type="compositionally biased region" description="Gly residues" evidence="1">
    <location>
        <begin position="67"/>
        <end position="79"/>
    </location>
</feature>
<evidence type="ECO:0008006" key="5">
    <source>
        <dbReference type="Google" id="ProtNLM"/>
    </source>
</evidence>
<accession>A0ABQ4F340</accession>
<dbReference type="EMBL" id="BONX01000068">
    <property type="protein sequence ID" value="GIH01331.1"/>
    <property type="molecule type" value="Genomic_DNA"/>
</dbReference>
<dbReference type="Proteomes" id="UP000621500">
    <property type="component" value="Unassembled WGS sequence"/>
</dbReference>
<keyword evidence="2" id="KW-0472">Membrane</keyword>
<reference evidence="3 4" key="1">
    <citation type="submission" date="2021-01" db="EMBL/GenBank/DDBJ databases">
        <title>Whole genome shotgun sequence of Plantactinospora mayteni NBRC 109088.</title>
        <authorList>
            <person name="Komaki H."/>
            <person name="Tamura T."/>
        </authorList>
    </citation>
    <scope>NUCLEOTIDE SEQUENCE [LARGE SCALE GENOMIC DNA]</scope>
    <source>
        <strain evidence="3 4">NBRC 109088</strain>
    </source>
</reference>
<gene>
    <name evidence="3" type="ORF">Pma05_79030</name>
</gene>
<evidence type="ECO:0000256" key="2">
    <source>
        <dbReference type="SAM" id="Phobius"/>
    </source>
</evidence>
<feature type="transmembrane region" description="Helical" evidence="2">
    <location>
        <begin position="152"/>
        <end position="180"/>
    </location>
</feature>
<keyword evidence="2" id="KW-1133">Transmembrane helix</keyword>
<evidence type="ECO:0000313" key="4">
    <source>
        <dbReference type="Proteomes" id="UP000621500"/>
    </source>
</evidence>
<feature type="transmembrane region" description="Helical" evidence="2">
    <location>
        <begin position="88"/>
        <end position="108"/>
    </location>
</feature>
<keyword evidence="4" id="KW-1185">Reference proteome</keyword>